<reference evidence="1" key="2">
    <citation type="journal article" date="2023" name="Commun. Biol.">
        <title>Intrasexual cuticular hydrocarbon dimorphism in a wasp sheds light on hydrocarbon biosynthesis genes in Hymenoptera.</title>
        <authorList>
            <person name="Moris V.C."/>
            <person name="Podsiadlowski L."/>
            <person name="Martin S."/>
            <person name="Oeyen J.P."/>
            <person name="Donath A."/>
            <person name="Petersen M."/>
            <person name="Wilbrandt J."/>
            <person name="Misof B."/>
            <person name="Liedtke D."/>
            <person name="Thamm M."/>
            <person name="Scheiner R."/>
            <person name="Schmitt T."/>
            <person name="Niehuis O."/>
        </authorList>
    </citation>
    <scope>NUCLEOTIDE SEQUENCE</scope>
    <source>
        <strain evidence="1">GBR_01_08_01A</strain>
    </source>
</reference>
<dbReference type="AlphaFoldDB" id="A0AAD9RVU6"/>
<comment type="caution">
    <text evidence="1">The sequence shown here is derived from an EMBL/GenBank/DDBJ whole genome shotgun (WGS) entry which is preliminary data.</text>
</comment>
<organism evidence="1 2">
    <name type="scientific">Odynerus spinipes</name>
    <dbReference type="NCBI Taxonomy" id="1348599"/>
    <lineage>
        <taxon>Eukaryota</taxon>
        <taxon>Metazoa</taxon>
        <taxon>Ecdysozoa</taxon>
        <taxon>Arthropoda</taxon>
        <taxon>Hexapoda</taxon>
        <taxon>Insecta</taxon>
        <taxon>Pterygota</taxon>
        <taxon>Neoptera</taxon>
        <taxon>Endopterygota</taxon>
        <taxon>Hymenoptera</taxon>
        <taxon>Apocrita</taxon>
        <taxon>Aculeata</taxon>
        <taxon>Vespoidea</taxon>
        <taxon>Vespidae</taxon>
        <taxon>Eumeninae</taxon>
        <taxon>Odynerus</taxon>
    </lineage>
</organism>
<sequence>MRALCEAGQRHPSQLGKGTFVQELLHAIFTLPRDSGKFERLEDRAYENAYRNGGDCEKLYPTCRHSIYGLDL</sequence>
<dbReference type="Proteomes" id="UP001258017">
    <property type="component" value="Unassembled WGS sequence"/>
</dbReference>
<dbReference type="SMART" id="SM00718">
    <property type="entry name" value="DM4_12"/>
    <property type="match status" value="1"/>
</dbReference>
<keyword evidence="2" id="KW-1185">Reference proteome</keyword>
<dbReference type="Pfam" id="PF07841">
    <property type="entry name" value="DM4_12"/>
    <property type="match status" value="1"/>
</dbReference>
<name>A0AAD9RVU6_9HYME</name>
<dbReference type="PANTHER" id="PTHR21398:SF1">
    <property type="entry name" value="FI03705P"/>
    <property type="match status" value="1"/>
</dbReference>
<dbReference type="EMBL" id="JAIFRP010000013">
    <property type="protein sequence ID" value="KAK2586388.1"/>
    <property type="molecule type" value="Genomic_DNA"/>
</dbReference>
<dbReference type="InterPro" id="IPR006631">
    <property type="entry name" value="DM4_12"/>
</dbReference>
<protein>
    <submittedName>
        <fullName evidence="1">Uncharacterized protein</fullName>
    </submittedName>
</protein>
<evidence type="ECO:0000313" key="2">
    <source>
        <dbReference type="Proteomes" id="UP001258017"/>
    </source>
</evidence>
<proteinExistence type="predicted"/>
<dbReference type="PANTHER" id="PTHR21398">
    <property type="entry name" value="AGAP007094-PA"/>
    <property type="match status" value="1"/>
</dbReference>
<evidence type="ECO:0000313" key="1">
    <source>
        <dbReference type="EMBL" id="KAK2586388.1"/>
    </source>
</evidence>
<gene>
    <name evidence="1" type="ORF">KPH14_010675</name>
</gene>
<accession>A0AAD9RVU6</accession>
<reference evidence="1" key="1">
    <citation type="submission" date="2021-08" db="EMBL/GenBank/DDBJ databases">
        <authorList>
            <person name="Misof B."/>
            <person name="Oliver O."/>
            <person name="Podsiadlowski L."/>
            <person name="Donath A."/>
            <person name="Peters R."/>
            <person name="Mayer C."/>
            <person name="Rust J."/>
            <person name="Gunkel S."/>
            <person name="Lesny P."/>
            <person name="Martin S."/>
            <person name="Oeyen J.P."/>
            <person name="Petersen M."/>
            <person name="Panagiotis P."/>
            <person name="Wilbrandt J."/>
            <person name="Tanja T."/>
        </authorList>
    </citation>
    <scope>NUCLEOTIDE SEQUENCE</scope>
    <source>
        <strain evidence="1">GBR_01_08_01A</strain>
        <tissue evidence="1">Thorax + abdomen</tissue>
    </source>
</reference>